<dbReference type="Gene3D" id="1.10.10.60">
    <property type="entry name" value="Homeodomain-like"/>
    <property type="match status" value="1"/>
</dbReference>
<dbReference type="InterPro" id="IPR009057">
    <property type="entry name" value="Homeodomain-like_sf"/>
</dbReference>
<dbReference type="InterPro" id="IPR001005">
    <property type="entry name" value="SANT/Myb"/>
</dbReference>
<keyword evidence="1" id="KW-1133">Transmembrane helix</keyword>
<reference evidence="4 5" key="2">
    <citation type="submission" date="2024-07" db="EMBL/GenBank/DDBJ databases">
        <authorList>
            <person name="Akdeniz Z."/>
        </authorList>
    </citation>
    <scope>NUCLEOTIDE SEQUENCE [LARGE SCALE GENOMIC DNA]</scope>
</reference>
<organism evidence="3">
    <name type="scientific">Hexamita inflata</name>
    <dbReference type="NCBI Taxonomy" id="28002"/>
    <lineage>
        <taxon>Eukaryota</taxon>
        <taxon>Metamonada</taxon>
        <taxon>Diplomonadida</taxon>
        <taxon>Hexamitidae</taxon>
        <taxon>Hexamitinae</taxon>
        <taxon>Hexamita</taxon>
    </lineage>
</organism>
<dbReference type="SMART" id="SM00717">
    <property type="entry name" value="SANT"/>
    <property type="match status" value="1"/>
</dbReference>
<protein>
    <submittedName>
        <fullName evidence="3">SANT/Myb domain</fullName>
    </submittedName>
    <submittedName>
        <fullName evidence="4">SANT/Myb_domain</fullName>
    </submittedName>
</protein>
<gene>
    <name evidence="3" type="ORF">HINF_LOCUS21890</name>
    <name evidence="4" type="ORF">HINF_LOCUS27988</name>
</gene>
<keyword evidence="5" id="KW-1185">Reference proteome</keyword>
<dbReference type="CDD" id="cd00167">
    <property type="entry name" value="SANT"/>
    <property type="match status" value="1"/>
</dbReference>
<keyword evidence="1" id="KW-0472">Membrane</keyword>
<keyword evidence="1" id="KW-0812">Transmembrane</keyword>
<evidence type="ECO:0000313" key="3">
    <source>
        <dbReference type="EMBL" id="CAI9934245.1"/>
    </source>
</evidence>
<evidence type="ECO:0000256" key="1">
    <source>
        <dbReference type="SAM" id="Phobius"/>
    </source>
</evidence>
<name>A0AA86P992_9EUKA</name>
<dbReference type="EMBL" id="CAXDID020000088">
    <property type="protein sequence ID" value="CAL6021067.1"/>
    <property type="molecule type" value="Genomic_DNA"/>
</dbReference>
<accession>A0AA86P992</accession>
<feature type="transmembrane region" description="Helical" evidence="1">
    <location>
        <begin position="72"/>
        <end position="92"/>
    </location>
</feature>
<dbReference type="AlphaFoldDB" id="A0AA86P992"/>
<evidence type="ECO:0000259" key="2">
    <source>
        <dbReference type="SMART" id="SM00717"/>
    </source>
</evidence>
<reference evidence="3" key="1">
    <citation type="submission" date="2023-06" db="EMBL/GenBank/DDBJ databases">
        <authorList>
            <person name="Kurt Z."/>
        </authorList>
    </citation>
    <scope>NUCLEOTIDE SEQUENCE</scope>
</reference>
<proteinExistence type="predicted"/>
<evidence type="ECO:0000313" key="4">
    <source>
        <dbReference type="EMBL" id="CAL6021067.1"/>
    </source>
</evidence>
<evidence type="ECO:0000313" key="5">
    <source>
        <dbReference type="Proteomes" id="UP001642409"/>
    </source>
</evidence>
<feature type="domain" description="Myb-like" evidence="2">
    <location>
        <begin position="7"/>
        <end position="55"/>
    </location>
</feature>
<comment type="caution">
    <text evidence="3">The sequence shown here is derived from an EMBL/GenBank/DDBJ whole genome shotgun (WGS) entry which is preliminary data.</text>
</comment>
<dbReference type="Pfam" id="PF00249">
    <property type="entry name" value="Myb_DNA-binding"/>
    <property type="match status" value="1"/>
</dbReference>
<dbReference type="Proteomes" id="UP001642409">
    <property type="component" value="Unassembled WGS sequence"/>
</dbReference>
<dbReference type="EMBL" id="CATOUU010000564">
    <property type="protein sequence ID" value="CAI9934245.1"/>
    <property type="molecule type" value="Genomic_DNA"/>
</dbReference>
<dbReference type="SUPFAM" id="SSF46689">
    <property type="entry name" value="Homeodomain-like"/>
    <property type="match status" value="1"/>
</dbReference>
<sequence length="93" mass="11571">MQEQNRKFRKWTHDEKLLIDSLEKQYGKDFEKYLPHFPNRTLSQIKSFYYYWSVSPGQVKEKQYHKWIPQYSINNIMIIIMIIQIFLKIRVIE</sequence>